<feature type="signal peptide" evidence="7">
    <location>
        <begin position="1"/>
        <end position="30"/>
    </location>
</feature>
<evidence type="ECO:0000256" key="7">
    <source>
        <dbReference type="RuleBase" id="RU004296"/>
    </source>
</evidence>
<dbReference type="InterPro" id="IPR018114">
    <property type="entry name" value="TRYPSIN_HIS"/>
</dbReference>
<reference evidence="9" key="1">
    <citation type="submission" date="2017-05" db="EMBL/GenBank/DDBJ databases">
        <title>The Genome Sequence of Enterococcus sp. 9E7_DIV0242.</title>
        <authorList>
            <consortium name="The Broad Institute Genomics Platform"/>
            <consortium name="The Broad Institute Genomic Center for Infectious Diseases"/>
            <person name="Earl A."/>
            <person name="Manson A."/>
            <person name="Schwartman J."/>
            <person name="Gilmore M."/>
            <person name="Abouelleil A."/>
            <person name="Cao P."/>
            <person name="Chapman S."/>
            <person name="Cusick C."/>
            <person name="Shea T."/>
            <person name="Young S."/>
            <person name="Neafsey D."/>
            <person name="Nusbaum C."/>
            <person name="Birren B."/>
        </authorList>
    </citation>
    <scope>NUCLEOTIDE SEQUENCE [LARGE SCALE GENOMIC DNA]</scope>
    <source>
        <strain evidence="9">9E7_DIV0242</strain>
    </source>
</reference>
<dbReference type="InterPro" id="IPR006637">
    <property type="entry name" value="ChW"/>
</dbReference>
<reference evidence="10" key="2">
    <citation type="submission" date="2017-05" db="EMBL/GenBank/DDBJ databases">
        <authorList>
            <consortium name="The Broad Institute Genomics Platform"/>
            <consortium name="The Broad Institute Genomic Center for Infectious Diseases"/>
            <person name="Earl A."/>
            <person name="Manson A."/>
            <person name="Schwartman J."/>
            <person name="Gilmore M."/>
            <person name="Abouelleil A."/>
            <person name="Cao P."/>
            <person name="Chapman S."/>
            <person name="Cusick C."/>
            <person name="Shea T."/>
            <person name="Young S."/>
            <person name="Neafsey D."/>
            <person name="Nusbaum C."/>
            <person name="Birren B."/>
        </authorList>
    </citation>
    <scope>NUCLEOTIDE SEQUENCE</scope>
    <source>
        <strain evidence="10">9E7_DIV0242</strain>
    </source>
</reference>
<comment type="similarity">
    <text evidence="1 7">Belongs to the peptidase S1B family.</text>
</comment>
<keyword evidence="3 7" id="KW-0732">Signal</keyword>
<dbReference type="AlphaFoldDB" id="A0A242K2B6"/>
<accession>A0A242K2B6</accession>
<dbReference type="PRINTS" id="PR00839">
    <property type="entry name" value="V8PROTEASE"/>
</dbReference>
<dbReference type="GO" id="GO:0004252">
    <property type="term" value="F:serine-type endopeptidase activity"/>
    <property type="evidence" value="ECO:0007669"/>
    <property type="project" value="InterPro"/>
</dbReference>
<sequence>MKKWKKLLGKGFIVCCLLVGGIAIGENAQAEENIGFDVVTNTGEIYAFDDINVEQIPSEVPAVAGELPEPRTIFGSDNRIKVGNTTSYPYSTIVYLSITFPNGARTQGSGSMIAEDVVLTAGHCVYSKKYGGWAKSIEVIPGYNGSTAPFGKAYGTKFSTTSGWANSDGKYSNEHDIGSIKLNTKIGKKTGYLGLNSSVTTSTNVTLTGFHGDKNGVMYTQSGTVSSIADTFLYHRLDSTPGSSGSPMYTNSRQVVAVNAGENSSNNFAPRLSGNKYYLAYCWRYGLDASKKTGINYEAHSQDLGWTKNKANGETAGSTGKALQMEAITISLNGYSGGVQYRTHLASTGWTGWTSNTGISGTVGQKRRMEAIQIKLTGAIANTHHIEYRAHVKDKGWLPWVRNGQSAGTTGEARRMEAIQIRLIKK</sequence>
<dbReference type="InterPro" id="IPR001254">
    <property type="entry name" value="Trypsin_dom"/>
</dbReference>
<dbReference type="Proteomes" id="UP000195141">
    <property type="component" value="Chromosome"/>
</dbReference>
<dbReference type="InterPro" id="IPR043504">
    <property type="entry name" value="Peptidase_S1_PA_chymotrypsin"/>
</dbReference>
<feature type="active site" description="Charge relay system" evidence="6">
    <location>
        <position position="168"/>
    </location>
</feature>
<gene>
    <name evidence="10" type="ORF">A5888_001348</name>
    <name evidence="9" type="ORF">A5888_003308</name>
</gene>
<dbReference type="EMBL" id="NGMM01000006">
    <property type="protein sequence ID" value="OTP12729.1"/>
    <property type="molecule type" value="Genomic_DNA"/>
</dbReference>
<feature type="active site" description="Charge relay system" evidence="6">
    <location>
        <position position="244"/>
    </location>
</feature>
<dbReference type="PANTHER" id="PTHR15462">
    <property type="entry name" value="SERINE PROTEASE"/>
    <property type="match status" value="1"/>
</dbReference>
<protein>
    <recommendedName>
        <fullName evidence="7">Serine protease</fullName>
        <ecNumber evidence="7">3.4.21.-</ecNumber>
    </recommendedName>
</protein>
<organism evidence="9">
    <name type="scientific">Candidatus Enterococcus clewellii</name>
    <dbReference type="NCBI Taxonomy" id="1834193"/>
    <lineage>
        <taxon>Bacteria</taxon>
        <taxon>Bacillati</taxon>
        <taxon>Bacillota</taxon>
        <taxon>Bacilli</taxon>
        <taxon>Lactobacillales</taxon>
        <taxon>Enterococcaceae</taxon>
        <taxon>Enterococcus</taxon>
    </lineage>
</organism>
<name>A0A242K2B6_9ENTE</name>
<dbReference type="RefSeq" id="WP_086350313.1">
    <property type="nucleotide sequence ID" value="NZ_CP147247.1"/>
</dbReference>
<proteinExistence type="inferred from homology"/>
<evidence type="ECO:0000256" key="6">
    <source>
        <dbReference type="PIRSR" id="PIRSR608256-1"/>
    </source>
</evidence>
<evidence type="ECO:0000256" key="3">
    <source>
        <dbReference type="ARBA" id="ARBA00022729"/>
    </source>
</evidence>
<keyword evidence="5 7" id="KW-0720">Serine protease</keyword>
<dbReference type="EMBL" id="CP147247">
    <property type="protein sequence ID" value="WYJ89625.1"/>
    <property type="molecule type" value="Genomic_DNA"/>
</dbReference>
<evidence type="ECO:0000313" key="11">
    <source>
        <dbReference type="Proteomes" id="UP000195141"/>
    </source>
</evidence>
<dbReference type="InterPro" id="IPR008256">
    <property type="entry name" value="Peptidase_S1B"/>
</dbReference>
<evidence type="ECO:0000256" key="5">
    <source>
        <dbReference type="ARBA" id="ARBA00022825"/>
    </source>
</evidence>
<reference evidence="10" key="3">
    <citation type="submission" date="2024-03" db="EMBL/GenBank/DDBJ databases">
        <title>The Genome Sequence of Enterococcus sp. DIV0242b.</title>
        <authorList>
            <consortium name="The Broad Institute Genomics Platform"/>
            <consortium name="The Broad Institute Microbial Omics Core"/>
            <consortium name="The Broad Institute Genomic Center for Infectious Diseases"/>
            <person name="Earl A."/>
            <person name="Manson A."/>
            <person name="Gilmore M."/>
            <person name="Schwartman J."/>
            <person name="Shea T."/>
            <person name="Abouelleil A."/>
            <person name="Cao P."/>
            <person name="Chapman S."/>
            <person name="Cusick C."/>
            <person name="Young S."/>
            <person name="Neafsey D."/>
            <person name="Nusbaum C."/>
            <person name="Birren B."/>
        </authorList>
    </citation>
    <scope>NUCLEOTIDE SEQUENCE</scope>
    <source>
        <strain evidence="10">9E7_DIV0242</strain>
    </source>
</reference>
<dbReference type="EC" id="3.4.21.-" evidence="7"/>
<dbReference type="InterPro" id="IPR050966">
    <property type="entry name" value="Glutamyl_endopeptidase"/>
</dbReference>
<evidence type="ECO:0000256" key="2">
    <source>
        <dbReference type="ARBA" id="ARBA00022670"/>
    </source>
</evidence>
<evidence type="ECO:0000256" key="4">
    <source>
        <dbReference type="ARBA" id="ARBA00022801"/>
    </source>
</evidence>
<evidence type="ECO:0000313" key="10">
    <source>
        <dbReference type="EMBL" id="WYJ89625.1"/>
    </source>
</evidence>
<dbReference type="OrthoDB" id="9763643at2"/>
<dbReference type="GO" id="GO:0006508">
    <property type="term" value="P:proteolysis"/>
    <property type="evidence" value="ECO:0007669"/>
    <property type="project" value="UniProtKB-KW"/>
</dbReference>
<feature type="active site" description="Charge relay system" evidence="6">
    <location>
        <position position="123"/>
    </location>
</feature>
<keyword evidence="2 7" id="KW-0645">Protease</keyword>
<evidence type="ECO:0000259" key="8">
    <source>
        <dbReference type="Pfam" id="PF00089"/>
    </source>
</evidence>
<dbReference type="PROSITE" id="PS00134">
    <property type="entry name" value="TRYPSIN_HIS"/>
    <property type="match status" value="1"/>
</dbReference>
<dbReference type="Gene3D" id="2.40.10.10">
    <property type="entry name" value="Trypsin-like serine proteases"/>
    <property type="match status" value="2"/>
</dbReference>
<evidence type="ECO:0000313" key="9">
    <source>
        <dbReference type="EMBL" id="OTP12729.1"/>
    </source>
</evidence>
<evidence type="ECO:0000256" key="1">
    <source>
        <dbReference type="ARBA" id="ARBA00008764"/>
    </source>
</evidence>
<keyword evidence="4 7" id="KW-0378">Hydrolase</keyword>
<dbReference type="Pfam" id="PF00089">
    <property type="entry name" value="Trypsin"/>
    <property type="match status" value="1"/>
</dbReference>
<dbReference type="PANTHER" id="PTHR15462:SF8">
    <property type="entry name" value="SERINE PROTEASE"/>
    <property type="match status" value="1"/>
</dbReference>
<dbReference type="Pfam" id="PF07538">
    <property type="entry name" value="ChW"/>
    <property type="match status" value="3"/>
</dbReference>
<feature type="domain" description="Peptidase S1" evidence="8">
    <location>
        <begin position="85"/>
        <end position="264"/>
    </location>
</feature>
<dbReference type="SUPFAM" id="SSF50494">
    <property type="entry name" value="Trypsin-like serine proteases"/>
    <property type="match status" value="1"/>
</dbReference>
<dbReference type="SMART" id="SM00728">
    <property type="entry name" value="ChW"/>
    <property type="match status" value="3"/>
</dbReference>
<feature type="chain" id="PRO_5044033720" description="Serine protease" evidence="7">
    <location>
        <begin position="31"/>
        <end position="426"/>
    </location>
</feature>
<keyword evidence="11" id="KW-1185">Reference proteome</keyword>
<dbReference type="InterPro" id="IPR009003">
    <property type="entry name" value="Peptidase_S1_PA"/>
</dbReference>